<evidence type="ECO:0000256" key="1">
    <source>
        <dbReference type="SAM" id="MobiDB-lite"/>
    </source>
</evidence>
<dbReference type="Pfam" id="PF00429">
    <property type="entry name" value="TLV_coat"/>
    <property type="match status" value="1"/>
</dbReference>
<evidence type="ECO:0000313" key="4">
    <source>
        <dbReference type="EMBL" id="RMC15660.1"/>
    </source>
</evidence>
<comment type="caution">
    <text evidence="4">The sequence shown here is derived from an EMBL/GenBank/DDBJ whole genome shotgun (WGS) entry which is preliminary data.</text>
</comment>
<dbReference type="InterPro" id="IPR005166">
    <property type="entry name" value="RSV_p95_env"/>
</dbReference>
<keyword evidence="5" id="KW-1185">Reference proteome</keyword>
<evidence type="ECO:0000256" key="3">
    <source>
        <dbReference type="SAM" id="SignalP"/>
    </source>
</evidence>
<evidence type="ECO:0000313" key="5">
    <source>
        <dbReference type="Proteomes" id="UP000269221"/>
    </source>
</evidence>
<reference evidence="4 5" key="1">
    <citation type="submission" date="2018-07" db="EMBL/GenBank/DDBJ databases">
        <title>A high quality draft genome assembly of the barn swallow (H. rustica rustica).</title>
        <authorList>
            <person name="Formenti G."/>
            <person name="Chiara M."/>
            <person name="Poveda L."/>
            <person name="Francoijs K.-J."/>
            <person name="Bonisoli-Alquati A."/>
            <person name="Canova L."/>
            <person name="Gianfranceschi L."/>
            <person name="Horner D.S."/>
            <person name="Saino N."/>
        </authorList>
    </citation>
    <scope>NUCLEOTIDE SEQUENCE [LARGE SCALE GENOMIC DNA]</scope>
    <source>
        <strain evidence="4">Chelidonia</strain>
        <tissue evidence="4">Blood</tissue>
    </source>
</reference>
<dbReference type="EMBL" id="QRBI01000104">
    <property type="protein sequence ID" value="RMC15660.1"/>
    <property type="molecule type" value="Genomic_DNA"/>
</dbReference>
<keyword evidence="2" id="KW-0812">Transmembrane</keyword>
<evidence type="ECO:0000256" key="2">
    <source>
        <dbReference type="SAM" id="Phobius"/>
    </source>
</evidence>
<feature type="transmembrane region" description="Helical" evidence="2">
    <location>
        <begin position="407"/>
        <end position="428"/>
    </location>
</feature>
<feature type="chain" id="PRO_5018040301" description="Envelope glycoprotein" evidence="3">
    <location>
        <begin position="33"/>
        <end position="507"/>
    </location>
</feature>
<organism evidence="4 5">
    <name type="scientific">Hirundo rustica rustica</name>
    <dbReference type="NCBI Taxonomy" id="333673"/>
    <lineage>
        <taxon>Eukaryota</taxon>
        <taxon>Metazoa</taxon>
        <taxon>Chordata</taxon>
        <taxon>Craniata</taxon>
        <taxon>Vertebrata</taxon>
        <taxon>Euteleostomi</taxon>
        <taxon>Archelosauria</taxon>
        <taxon>Archosauria</taxon>
        <taxon>Dinosauria</taxon>
        <taxon>Saurischia</taxon>
        <taxon>Theropoda</taxon>
        <taxon>Coelurosauria</taxon>
        <taxon>Aves</taxon>
        <taxon>Neognathae</taxon>
        <taxon>Neoaves</taxon>
        <taxon>Telluraves</taxon>
        <taxon>Australaves</taxon>
        <taxon>Passeriformes</taxon>
        <taxon>Sylvioidea</taxon>
        <taxon>Hirundinidae</taxon>
        <taxon>Hirundo</taxon>
    </lineage>
</organism>
<keyword evidence="3" id="KW-0732">Signal</keyword>
<evidence type="ECO:0008006" key="6">
    <source>
        <dbReference type="Google" id="ProtNLM"/>
    </source>
</evidence>
<feature type="region of interest" description="Disordered" evidence="1">
    <location>
        <begin position="457"/>
        <end position="484"/>
    </location>
</feature>
<protein>
    <recommendedName>
        <fullName evidence="6">Envelope glycoprotein</fullName>
    </recommendedName>
</protein>
<gene>
    <name evidence="4" type="ORF">DUI87_07862</name>
</gene>
<dbReference type="OrthoDB" id="9838443at2759"/>
<keyword evidence="2" id="KW-1133">Transmembrane helix</keyword>
<feature type="compositionally biased region" description="Acidic residues" evidence="1">
    <location>
        <begin position="457"/>
        <end position="466"/>
    </location>
</feature>
<feature type="signal peptide" evidence="3">
    <location>
        <begin position="1"/>
        <end position="32"/>
    </location>
</feature>
<dbReference type="Gene3D" id="1.10.287.210">
    <property type="match status" value="1"/>
</dbReference>
<name>A0A3M0KY28_HIRRU</name>
<dbReference type="AlphaFoldDB" id="A0A3M0KY28"/>
<proteinExistence type="predicted"/>
<sequence>MEPVQRQSPVLRKFHLLLGVLLLASLTAPVSGWLVPQPKANVWATLARAMGQDHICLSATSADNPLMTCLEGIPYGPKELPARLLEITEQANREGSSKGQSVSQISPPDSFLDVEITFPVKNPFLLWKKYISTLSTLSFPLNELEILGSSNASFCVHFIFTPPQGQERSYQFVYQTKDVYTAKVWCGRIAHVEMASTADEKPLTLPKGVFLICGDRAWAGIPPRLVGGPCTFGRLGLFSPNKTTLMNWQQKNSTRIKVQKRDLTSLDANCDSEIIHWSKVKGVAVTVFLPWVSIAKALGELAHLECWVAKQANLTSNALAGLLSDEEVTRQATLQNRAAIDYLLLLHGHRCEEFEGLCCFNLSTKAEDVHKAIQNIRDMVNDIKRETGDWLNGLFGNWGISGWVGSILKSVLLFLFVILLILIGFGIIKKMLSRLISSTTHAPSVNHVAVSSVPGWEEDVELEEDPENRRHPEDEPQMEWPTQPEWLTESYPEFEYHPPPFQPSSCH</sequence>
<dbReference type="InterPro" id="IPR018154">
    <property type="entry name" value="TLV/ENV_coat_polyprotein"/>
</dbReference>
<keyword evidence="2" id="KW-0472">Membrane</keyword>
<dbReference type="Proteomes" id="UP000269221">
    <property type="component" value="Unassembled WGS sequence"/>
</dbReference>
<dbReference type="Pfam" id="PF03708">
    <property type="entry name" value="Avian_gp85"/>
    <property type="match status" value="1"/>
</dbReference>
<accession>A0A3M0KY28</accession>
<dbReference type="SUPFAM" id="SSF58069">
    <property type="entry name" value="Virus ectodomain"/>
    <property type="match status" value="1"/>
</dbReference>
<dbReference type="PANTHER" id="PTHR10424">
    <property type="entry name" value="VIRAL ENVELOPE PROTEIN"/>
    <property type="match status" value="1"/>
</dbReference>